<dbReference type="AlphaFoldDB" id="A0A081BZ02"/>
<evidence type="ECO:0000259" key="2">
    <source>
        <dbReference type="Pfam" id="PF03313"/>
    </source>
</evidence>
<protein>
    <recommendedName>
        <fullName evidence="1">UPF0597 protein U27_04524</fullName>
    </recommendedName>
</protein>
<accession>A0A081BZ02</accession>
<dbReference type="HAMAP" id="MF_01845">
    <property type="entry name" value="UPF0597"/>
    <property type="match status" value="1"/>
</dbReference>
<evidence type="ECO:0000256" key="1">
    <source>
        <dbReference type="HAMAP-Rule" id="MF_01845"/>
    </source>
</evidence>
<feature type="domain" description="Serine dehydratase-like alpha subunit" evidence="2">
    <location>
        <begin position="88"/>
        <end position="424"/>
    </location>
</feature>
<dbReference type="GO" id="GO:0080146">
    <property type="term" value="F:L-cysteine desulfhydrase activity"/>
    <property type="evidence" value="ECO:0007669"/>
    <property type="project" value="TreeGrafter"/>
</dbReference>
<reference evidence="3" key="1">
    <citation type="journal article" date="2015" name="PeerJ">
        <title>First genomic representation of candidate bacterial phylum KSB3 points to enhanced environmental sensing as a trigger of wastewater bulking.</title>
        <authorList>
            <person name="Sekiguchi Y."/>
            <person name="Ohashi A."/>
            <person name="Parks D.H."/>
            <person name="Yamauchi T."/>
            <person name="Tyson G.W."/>
            <person name="Hugenholtz P."/>
        </authorList>
    </citation>
    <scope>NUCLEOTIDE SEQUENCE [LARGE SCALE GENOMIC DNA]</scope>
</reference>
<dbReference type="PANTHER" id="PTHR30501:SF2">
    <property type="entry name" value="UPF0597 PROTEIN YHAM"/>
    <property type="match status" value="1"/>
</dbReference>
<comment type="similarity">
    <text evidence="1">Belongs to the UPF0597 family.</text>
</comment>
<dbReference type="InterPro" id="IPR021144">
    <property type="entry name" value="UPF0597"/>
</dbReference>
<dbReference type="STRING" id="1499967.U27_04524"/>
<dbReference type="PIRSF" id="PIRSF006054">
    <property type="entry name" value="UCP006054"/>
    <property type="match status" value="1"/>
</dbReference>
<evidence type="ECO:0000313" key="4">
    <source>
        <dbReference type="Proteomes" id="UP000030661"/>
    </source>
</evidence>
<evidence type="ECO:0000313" key="3">
    <source>
        <dbReference type="EMBL" id="GAK57557.1"/>
    </source>
</evidence>
<dbReference type="Proteomes" id="UP000030661">
    <property type="component" value="Unassembled WGS sequence"/>
</dbReference>
<keyword evidence="4" id="KW-1185">Reference proteome</keyword>
<name>A0A081BZ02_VECG1</name>
<organism evidence="3">
    <name type="scientific">Vecturithrix granuli</name>
    <dbReference type="NCBI Taxonomy" id="1499967"/>
    <lineage>
        <taxon>Bacteria</taxon>
        <taxon>Candidatus Moduliflexota</taxon>
        <taxon>Candidatus Vecturitrichia</taxon>
        <taxon>Candidatus Vecturitrichales</taxon>
        <taxon>Candidatus Vecturitrichaceae</taxon>
        <taxon>Candidatus Vecturithrix</taxon>
    </lineage>
</organism>
<dbReference type="HOGENOM" id="CLU_051840_0_0_0"/>
<gene>
    <name evidence="3" type="ORF">U27_04524</name>
</gene>
<proteinExistence type="inferred from homology"/>
<sequence>MNTHTKWEVYINLIKQEVVPALGCTDPISIALAAAKAREVLQRDPERIDVSLSRNMLKNAMGVGIPGAGASGVGLAAALGAFGGNASANLEVLQGITPETVERAKQFVHARNVSISLKDASDVLYIEVTLSTGQETARAVIQGDYTRVILIERNGHPMFELNRNRVPHEQAARAASDNLTVKDLCHFITHAPFEQLQFILESARMNTTLAEEGLINDYGLRVGKMFRTNLEKGILSQDIPTLAAMQTAAAIDARMAGCALPAMTNSGSGNQGITATIPVVVAARELQCSEETLARALMLSHFITIHLRQHFDRLSAMCGAVAAGTGAACGIAYLLGGTYHEISATIANMVGNLSGVICDGAKYGCALKVSSAVQAGIQSALLAMQGMRVSKNEGIVEQDVEKTIDNLGRLSSEGMKQTDRIILEMMAAK</sequence>
<dbReference type="GO" id="GO:0019450">
    <property type="term" value="P:L-cysteine catabolic process to pyruvate"/>
    <property type="evidence" value="ECO:0007669"/>
    <property type="project" value="TreeGrafter"/>
</dbReference>
<dbReference type="EMBL" id="DF820466">
    <property type="protein sequence ID" value="GAK57557.1"/>
    <property type="molecule type" value="Genomic_DNA"/>
</dbReference>
<dbReference type="Pfam" id="PF03313">
    <property type="entry name" value="SDH_alpha"/>
    <property type="match status" value="1"/>
</dbReference>
<dbReference type="InterPro" id="IPR005130">
    <property type="entry name" value="Ser_deHydtase-like_asu"/>
</dbReference>
<dbReference type="eggNOG" id="COG3681">
    <property type="taxonomic scope" value="Bacteria"/>
</dbReference>
<dbReference type="PANTHER" id="PTHR30501">
    <property type="entry name" value="UPF0597 PROTEIN YHAM"/>
    <property type="match status" value="1"/>
</dbReference>